<dbReference type="AlphaFoldDB" id="A0A7J6RHC8"/>
<name>A0A7J6RHC8_PEROL</name>
<protein>
    <submittedName>
        <fullName evidence="1">Uncharacterized protein</fullName>
    </submittedName>
</protein>
<gene>
    <name evidence="1" type="ORF">FOZ63_018773</name>
</gene>
<proteinExistence type="predicted"/>
<dbReference type="EMBL" id="JABANO010026107">
    <property type="protein sequence ID" value="KAF4719110.1"/>
    <property type="molecule type" value="Genomic_DNA"/>
</dbReference>
<reference evidence="1 2" key="1">
    <citation type="submission" date="2020-04" db="EMBL/GenBank/DDBJ databases">
        <title>Perkinsus olseni comparative genomics.</title>
        <authorList>
            <person name="Bogema D.R."/>
        </authorList>
    </citation>
    <scope>NUCLEOTIDE SEQUENCE [LARGE SCALE GENOMIC DNA]</scope>
    <source>
        <strain evidence="1 2">ATCC PRA-207</strain>
    </source>
</reference>
<evidence type="ECO:0000313" key="1">
    <source>
        <dbReference type="EMBL" id="KAF4719110.1"/>
    </source>
</evidence>
<dbReference type="Proteomes" id="UP000553632">
    <property type="component" value="Unassembled WGS sequence"/>
</dbReference>
<organism evidence="1 2">
    <name type="scientific">Perkinsus olseni</name>
    <name type="common">Perkinsus atlanticus</name>
    <dbReference type="NCBI Taxonomy" id="32597"/>
    <lineage>
        <taxon>Eukaryota</taxon>
        <taxon>Sar</taxon>
        <taxon>Alveolata</taxon>
        <taxon>Perkinsozoa</taxon>
        <taxon>Perkinsea</taxon>
        <taxon>Perkinsida</taxon>
        <taxon>Perkinsidae</taxon>
        <taxon>Perkinsus</taxon>
    </lineage>
</organism>
<evidence type="ECO:0000313" key="2">
    <source>
        <dbReference type="Proteomes" id="UP000553632"/>
    </source>
</evidence>
<keyword evidence="2" id="KW-1185">Reference proteome</keyword>
<feature type="non-terminal residue" evidence="1">
    <location>
        <position position="1"/>
    </location>
</feature>
<sequence>SLDYERHKLYVSLILGGKNMGALTKAEAHDCLKELNEFLAAKDENKEEDVSVVQALITRGALRASALKEPRRGLDDLARAKIIMLKAGENDDSSEEYRALWRESITGTSRLWEGSGL</sequence>
<accession>A0A7J6RHC8</accession>
<comment type="caution">
    <text evidence="1">The sequence shown here is derived from an EMBL/GenBank/DDBJ whole genome shotgun (WGS) entry which is preliminary data.</text>
</comment>